<feature type="signal peptide" evidence="1">
    <location>
        <begin position="1"/>
        <end position="21"/>
    </location>
</feature>
<evidence type="ECO:0000313" key="2">
    <source>
        <dbReference type="EMBL" id="SHO57230.1"/>
    </source>
</evidence>
<evidence type="ECO:0008006" key="4">
    <source>
        <dbReference type="Google" id="ProtNLM"/>
    </source>
</evidence>
<dbReference type="AlphaFoldDB" id="A0A1M7YWZ9"/>
<feature type="chain" id="PRO_5013178654" description="Fimbrial protein" evidence="1">
    <location>
        <begin position="22"/>
        <end position="121"/>
    </location>
</feature>
<evidence type="ECO:0000256" key="1">
    <source>
        <dbReference type="SAM" id="SignalP"/>
    </source>
</evidence>
<proteinExistence type="predicted"/>
<evidence type="ECO:0000313" key="3">
    <source>
        <dbReference type="Proteomes" id="UP000184600"/>
    </source>
</evidence>
<keyword evidence="1" id="KW-0732">Signal</keyword>
<name>A0A1M7YWZ9_9VIBR</name>
<reference evidence="3" key="1">
    <citation type="submission" date="2016-12" db="EMBL/GenBank/DDBJ databases">
        <authorList>
            <person name="Rodrigo-Torres L."/>
            <person name="Arahal R.D."/>
            <person name="Lucena T."/>
        </authorList>
    </citation>
    <scope>NUCLEOTIDE SEQUENCE [LARGE SCALE GENOMIC DNA]</scope>
</reference>
<gene>
    <name evidence="2" type="ORF">VQ7734_02999</name>
</gene>
<dbReference type="EMBL" id="FRFG01000036">
    <property type="protein sequence ID" value="SHO57230.1"/>
    <property type="molecule type" value="Genomic_DNA"/>
</dbReference>
<dbReference type="RefSeq" id="WP_073583988.1">
    <property type="nucleotide sequence ID" value="NZ_AP024897.1"/>
</dbReference>
<organism evidence="2 3">
    <name type="scientific">Vibrio quintilis</name>
    <dbReference type="NCBI Taxonomy" id="1117707"/>
    <lineage>
        <taxon>Bacteria</taxon>
        <taxon>Pseudomonadati</taxon>
        <taxon>Pseudomonadota</taxon>
        <taxon>Gammaproteobacteria</taxon>
        <taxon>Vibrionales</taxon>
        <taxon>Vibrionaceae</taxon>
        <taxon>Vibrio</taxon>
    </lineage>
</organism>
<accession>A0A1M7YWZ9</accession>
<keyword evidence="3" id="KW-1185">Reference proteome</keyword>
<protein>
    <recommendedName>
        <fullName evidence="4">Fimbrial protein</fullName>
    </recommendedName>
</protein>
<dbReference type="OrthoDB" id="9920470at2"/>
<dbReference type="Proteomes" id="UP000184600">
    <property type="component" value="Unassembled WGS sequence"/>
</dbReference>
<sequence length="121" mass="13058">MKFMKYLLLPLSLSVATSVFAGSWSEPVYVTGLTEYADSVTGDEGVYVTFNTSVNTEACQTTGSKVAYGVVSDLGKELVLNSYKKGSYLKVYLDKCRYDGLAVMGGVQTSAPETNHDSDPE</sequence>